<name>A0A9P5LE02_9HYPO</name>
<sequence length="460" mass="50298">MSTTTLEVGPGDQTGTYYIPIANLPFDITWAPLKDWISFQVEVDRVEVFPASTSGWVRVKGRANFEKAFKLLNGGAIYQGRALIADDANRTNPIWVKQGADSSSPGDSPASPYRTSPPARRESDIWGVLTTQSWAVSRGQHYPRGYIRETAANYAGQPVAVHDYSSQPSMTTVTGMPTSYVAMDSGNYYNYGDQASGTASIGQFASAYPTHYRGGYQSGYQSEGAQFTVPYHGRTEPQAYTEGYATSGATQPHYRATEQRKLHISSFPQQANLDEVKSWIRRKAGPNKITTLDVPQNSNSRYLRGHAFAIFDNSAEAAKAMDQLNKARFQGRRVTAKPAKEGVTDLDVDSELMSSEPVIPTGPSRDKESGHYRSEKGHRSKQTGSGGSDKKRSSSDKKLPSSSDKKISSSSDKKLSSSPDKKVSSSNKTNEKKSSPPKEKSNKDSGPVIADGSSRKREKR</sequence>
<organism evidence="4 5">
    <name type="scientific">Cylindrodendrum hubeiense</name>
    <dbReference type="NCBI Taxonomy" id="595255"/>
    <lineage>
        <taxon>Eukaryota</taxon>
        <taxon>Fungi</taxon>
        <taxon>Dikarya</taxon>
        <taxon>Ascomycota</taxon>
        <taxon>Pezizomycotina</taxon>
        <taxon>Sordariomycetes</taxon>
        <taxon>Hypocreomycetidae</taxon>
        <taxon>Hypocreales</taxon>
        <taxon>Nectriaceae</taxon>
        <taxon>Cylindrodendrum</taxon>
    </lineage>
</organism>
<protein>
    <recommendedName>
        <fullName evidence="3">RRM domain-containing protein</fullName>
    </recommendedName>
</protein>
<evidence type="ECO:0000313" key="4">
    <source>
        <dbReference type="EMBL" id="KAF7545498.1"/>
    </source>
</evidence>
<dbReference type="Pfam" id="PF00076">
    <property type="entry name" value="RRM_1"/>
    <property type="match status" value="1"/>
</dbReference>
<evidence type="ECO:0000256" key="2">
    <source>
        <dbReference type="SAM" id="MobiDB-lite"/>
    </source>
</evidence>
<dbReference type="SMART" id="SM00360">
    <property type="entry name" value="RRM"/>
    <property type="match status" value="2"/>
</dbReference>
<dbReference type="GO" id="GO:0003723">
    <property type="term" value="F:RNA binding"/>
    <property type="evidence" value="ECO:0007669"/>
    <property type="project" value="UniProtKB-UniRule"/>
</dbReference>
<gene>
    <name evidence="4" type="ORF">G7Z17_g9139</name>
</gene>
<keyword evidence="5" id="KW-1185">Reference proteome</keyword>
<comment type="caution">
    <text evidence="4">The sequence shown here is derived from an EMBL/GenBank/DDBJ whole genome shotgun (WGS) entry which is preliminary data.</text>
</comment>
<dbReference type="InterPro" id="IPR035979">
    <property type="entry name" value="RBD_domain_sf"/>
</dbReference>
<feature type="region of interest" description="Disordered" evidence="2">
    <location>
        <begin position="332"/>
        <end position="460"/>
    </location>
</feature>
<feature type="compositionally biased region" description="Basic and acidic residues" evidence="2">
    <location>
        <begin position="388"/>
        <end position="443"/>
    </location>
</feature>
<feature type="domain" description="RRM" evidence="3">
    <location>
        <begin position="260"/>
        <end position="341"/>
    </location>
</feature>
<dbReference type="OrthoDB" id="610462at2759"/>
<dbReference type="PROSITE" id="PS50102">
    <property type="entry name" value="RRM"/>
    <property type="match status" value="1"/>
</dbReference>
<feature type="compositionally biased region" description="Low complexity" evidence="2">
    <location>
        <begin position="99"/>
        <end position="112"/>
    </location>
</feature>
<evidence type="ECO:0000259" key="3">
    <source>
        <dbReference type="PROSITE" id="PS50102"/>
    </source>
</evidence>
<dbReference type="CDD" id="cd00590">
    <property type="entry name" value="RRM_SF"/>
    <property type="match status" value="1"/>
</dbReference>
<dbReference type="Gene3D" id="3.30.70.330">
    <property type="match status" value="2"/>
</dbReference>
<feature type="compositionally biased region" description="Basic and acidic residues" evidence="2">
    <location>
        <begin position="364"/>
        <end position="377"/>
    </location>
</feature>
<feature type="region of interest" description="Disordered" evidence="2">
    <location>
        <begin position="95"/>
        <end position="119"/>
    </location>
</feature>
<reference evidence="4" key="1">
    <citation type="submission" date="2020-03" db="EMBL/GenBank/DDBJ databases">
        <title>Draft Genome Sequence of Cylindrodendrum hubeiense.</title>
        <authorList>
            <person name="Buettner E."/>
            <person name="Kellner H."/>
        </authorList>
    </citation>
    <scope>NUCLEOTIDE SEQUENCE</scope>
    <source>
        <strain evidence="4">IHI 201604</strain>
    </source>
</reference>
<dbReference type="Proteomes" id="UP000722485">
    <property type="component" value="Unassembled WGS sequence"/>
</dbReference>
<dbReference type="InterPro" id="IPR000504">
    <property type="entry name" value="RRM_dom"/>
</dbReference>
<dbReference type="AlphaFoldDB" id="A0A9P5LE02"/>
<dbReference type="InterPro" id="IPR012677">
    <property type="entry name" value="Nucleotide-bd_a/b_plait_sf"/>
</dbReference>
<proteinExistence type="predicted"/>
<dbReference type="EMBL" id="JAANBB010000251">
    <property type="protein sequence ID" value="KAF7545498.1"/>
    <property type="molecule type" value="Genomic_DNA"/>
</dbReference>
<dbReference type="SUPFAM" id="SSF54928">
    <property type="entry name" value="RNA-binding domain, RBD"/>
    <property type="match status" value="2"/>
</dbReference>
<evidence type="ECO:0000256" key="1">
    <source>
        <dbReference type="PROSITE-ProRule" id="PRU00176"/>
    </source>
</evidence>
<keyword evidence="1" id="KW-0694">RNA-binding</keyword>
<accession>A0A9P5LE02</accession>
<evidence type="ECO:0000313" key="5">
    <source>
        <dbReference type="Proteomes" id="UP000722485"/>
    </source>
</evidence>